<name>A0A7U8C4A6_NEPCE</name>
<reference evidence="10 11" key="1">
    <citation type="submission" date="2006-02" db="EMBL/GenBank/DDBJ databases">
        <authorList>
            <person name="Pinhassi J."/>
            <person name="Pedros-Alio C."/>
            <person name="Ferriera S."/>
            <person name="Johnson J."/>
            <person name="Kravitz S."/>
            <person name="Halpern A."/>
            <person name="Remington K."/>
            <person name="Beeson K."/>
            <person name="Tran B."/>
            <person name="Rogers Y.-H."/>
            <person name="Friedman R."/>
            <person name="Venter J.C."/>
        </authorList>
    </citation>
    <scope>NUCLEOTIDE SEQUENCE [LARGE SCALE GENOMIC DNA]</scope>
    <source>
        <strain evidence="10 11">MED92</strain>
    </source>
</reference>
<dbReference type="EMBL" id="AAOW01000031">
    <property type="protein sequence ID" value="EAR59840.1"/>
    <property type="molecule type" value="Genomic_DNA"/>
</dbReference>
<evidence type="ECO:0000313" key="10">
    <source>
        <dbReference type="EMBL" id="EAR59840.1"/>
    </source>
</evidence>
<evidence type="ECO:0000256" key="3">
    <source>
        <dbReference type="ARBA" id="ARBA00022692"/>
    </source>
</evidence>
<comment type="similarity">
    <text evidence="2">Belongs to the peptidase S54 family.</text>
</comment>
<dbReference type="RefSeq" id="WP_007020180.1">
    <property type="nucleotide sequence ID" value="NZ_CH724125.1"/>
</dbReference>
<keyword evidence="11" id="KW-1185">Reference proteome</keyword>
<feature type="transmembrane region" description="Helical" evidence="7">
    <location>
        <begin position="86"/>
        <end position="105"/>
    </location>
</feature>
<dbReference type="OrthoDB" id="9778341at2"/>
<evidence type="ECO:0000313" key="11">
    <source>
        <dbReference type="Proteomes" id="UP000002171"/>
    </source>
</evidence>
<organism evidence="10 11">
    <name type="scientific">Neptuniibacter caesariensis</name>
    <dbReference type="NCBI Taxonomy" id="207954"/>
    <lineage>
        <taxon>Bacteria</taxon>
        <taxon>Pseudomonadati</taxon>
        <taxon>Pseudomonadota</taxon>
        <taxon>Gammaproteobacteria</taxon>
        <taxon>Oceanospirillales</taxon>
        <taxon>Oceanospirillaceae</taxon>
        <taxon>Neptuniibacter</taxon>
    </lineage>
</organism>
<feature type="domain" description="Peptidase S54 rhomboid" evidence="8">
    <location>
        <begin position="140"/>
        <end position="275"/>
    </location>
</feature>
<sequence>MIKVITVPLREDLTEFTQFLWKYEVPHRVIETEHSQELWVAHTVSADKIYELYELWRRGQNLDEISLVSHATKVSGPDFIHTLKNAWFSALLIIASVVLTFAIGFGDNFDLLRYFTIADVLLRDGRPYTSGIEATIESMEYWRLFSPMFLHFSAPHIVFNVLWIWVVGTRIEISLGRGVLIALVLFTALVSNLAQYWEAGPLFGGLSGVVFAYLGFAWLWDRTDTHLRIGLPPAIMGFLLVWLALGYTGTLEAMGLGAIANTAHLVGMLAGFVFVPVARFMVKRRD</sequence>
<keyword evidence="5 7" id="KW-1133">Transmembrane helix</keyword>
<protein>
    <recommendedName>
        <fullName evidence="12">Rhomboid family intramembrane serine protease</fullName>
    </recommendedName>
</protein>
<dbReference type="GO" id="GO:0004252">
    <property type="term" value="F:serine-type endopeptidase activity"/>
    <property type="evidence" value="ECO:0007669"/>
    <property type="project" value="InterPro"/>
</dbReference>
<feature type="transmembrane region" description="Helical" evidence="7">
    <location>
        <begin position="179"/>
        <end position="197"/>
    </location>
</feature>
<dbReference type="AlphaFoldDB" id="A0A7U8C4A6"/>
<keyword evidence="4" id="KW-0378">Hydrolase</keyword>
<gene>
    <name evidence="10" type="ORF">MED92_12671</name>
</gene>
<evidence type="ECO:0000256" key="1">
    <source>
        <dbReference type="ARBA" id="ARBA00004141"/>
    </source>
</evidence>
<dbReference type="PANTHER" id="PTHR43731:SF14">
    <property type="entry name" value="PRESENILIN-ASSOCIATED RHOMBOID-LIKE PROTEIN, MITOCHONDRIAL"/>
    <property type="match status" value="1"/>
</dbReference>
<dbReference type="Gene3D" id="3.30.70.2080">
    <property type="match status" value="1"/>
</dbReference>
<feature type="transmembrane region" description="Helical" evidence="7">
    <location>
        <begin position="148"/>
        <end position="167"/>
    </location>
</feature>
<dbReference type="Pfam" id="PF01694">
    <property type="entry name" value="Rhomboid"/>
    <property type="match status" value="1"/>
</dbReference>
<evidence type="ECO:0000259" key="9">
    <source>
        <dbReference type="Pfam" id="PF16733"/>
    </source>
</evidence>
<dbReference type="InterPro" id="IPR022764">
    <property type="entry name" value="Peptidase_S54_rhomboid_dom"/>
</dbReference>
<evidence type="ECO:0000259" key="8">
    <source>
        <dbReference type="Pfam" id="PF01694"/>
    </source>
</evidence>
<feature type="transmembrane region" description="Helical" evidence="7">
    <location>
        <begin position="259"/>
        <end position="282"/>
    </location>
</feature>
<comment type="caution">
    <text evidence="10">The sequence shown here is derived from an EMBL/GenBank/DDBJ whole genome shotgun (WGS) entry which is preliminary data.</text>
</comment>
<keyword evidence="6 7" id="KW-0472">Membrane</keyword>
<dbReference type="SUPFAM" id="SSF144091">
    <property type="entry name" value="Rhomboid-like"/>
    <property type="match status" value="1"/>
</dbReference>
<comment type="subcellular location">
    <subcellularLocation>
        <location evidence="1">Membrane</location>
        <topology evidence="1">Multi-pass membrane protein</topology>
    </subcellularLocation>
</comment>
<dbReference type="PANTHER" id="PTHR43731">
    <property type="entry name" value="RHOMBOID PROTEASE"/>
    <property type="match status" value="1"/>
</dbReference>
<dbReference type="InterPro" id="IPR031976">
    <property type="entry name" value="NRho"/>
</dbReference>
<evidence type="ECO:0000256" key="4">
    <source>
        <dbReference type="ARBA" id="ARBA00022801"/>
    </source>
</evidence>
<dbReference type="InterPro" id="IPR035952">
    <property type="entry name" value="Rhomboid-like_sf"/>
</dbReference>
<dbReference type="InterPro" id="IPR050925">
    <property type="entry name" value="Rhomboid_protease_S54"/>
</dbReference>
<dbReference type="InterPro" id="IPR038244">
    <property type="entry name" value="NRho_sf"/>
</dbReference>
<dbReference type="GO" id="GO:0016020">
    <property type="term" value="C:membrane"/>
    <property type="evidence" value="ECO:0007669"/>
    <property type="project" value="UniProtKB-SubCell"/>
</dbReference>
<feature type="transmembrane region" description="Helical" evidence="7">
    <location>
        <begin position="203"/>
        <end position="220"/>
    </location>
</feature>
<evidence type="ECO:0000256" key="7">
    <source>
        <dbReference type="SAM" id="Phobius"/>
    </source>
</evidence>
<dbReference type="Gene3D" id="1.20.1540.10">
    <property type="entry name" value="Rhomboid-like"/>
    <property type="match status" value="1"/>
</dbReference>
<evidence type="ECO:0000256" key="5">
    <source>
        <dbReference type="ARBA" id="ARBA00022989"/>
    </source>
</evidence>
<proteinExistence type="inferred from homology"/>
<dbReference type="Pfam" id="PF16733">
    <property type="entry name" value="NRho"/>
    <property type="match status" value="1"/>
</dbReference>
<dbReference type="Proteomes" id="UP000002171">
    <property type="component" value="Unassembled WGS sequence"/>
</dbReference>
<accession>A0A7U8C4A6</accession>
<evidence type="ECO:0000256" key="6">
    <source>
        <dbReference type="ARBA" id="ARBA00023136"/>
    </source>
</evidence>
<feature type="domain" description="Rhomboid protease N-terminal" evidence="9">
    <location>
        <begin position="2"/>
        <end position="60"/>
    </location>
</feature>
<evidence type="ECO:0008006" key="12">
    <source>
        <dbReference type="Google" id="ProtNLM"/>
    </source>
</evidence>
<evidence type="ECO:0000256" key="2">
    <source>
        <dbReference type="ARBA" id="ARBA00009045"/>
    </source>
</evidence>
<feature type="transmembrane region" description="Helical" evidence="7">
    <location>
        <begin position="227"/>
        <end position="247"/>
    </location>
</feature>
<keyword evidence="3 7" id="KW-0812">Transmembrane</keyword>